<keyword evidence="3" id="KW-0731">Sigma factor</keyword>
<gene>
    <name evidence="8" type="ORF">H9622_07595</name>
</gene>
<feature type="domain" description="RNA polymerase sigma-70 region 2" evidence="6">
    <location>
        <begin position="20"/>
        <end position="85"/>
    </location>
</feature>
<evidence type="ECO:0000256" key="1">
    <source>
        <dbReference type="ARBA" id="ARBA00010641"/>
    </source>
</evidence>
<dbReference type="InterPro" id="IPR013324">
    <property type="entry name" value="RNA_pol_sigma_r3/r4-like"/>
</dbReference>
<dbReference type="Gene3D" id="1.10.1740.10">
    <property type="match status" value="1"/>
</dbReference>
<dbReference type="Proteomes" id="UP000602532">
    <property type="component" value="Unassembled WGS sequence"/>
</dbReference>
<feature type="domain" description="RNA polymerase sigma factor 70 region 4 type 2" evidence="7">
    <location>
        <begin position="110"/>
        <end position="162"/>
    </location>
</feature>
<dbReference type="NCBIfam" id="TIGR02937">
    <property type="entry name" value="sigma70-ECF"/>
    <property type="match status" value="1"/>
</dbReference>
<dbReference type="InterPro" id="IPR007627">
    <property type="entry name" value="RNA_pol_sigma70_r2"/>
</dbReference>
<dbReference type="InterPro" id="IPR013325">
    <property type="entry name" value="RNA_pol_sigma_r2"/>
</dbReference>
<dbReference type="InterPro" id="IPR039425">
    <property type="entry name" value="RNA_pol_sigma-70-like"/>
</dbReference>
<dbReference type="PANTHER" id="PTHR43133:SF8">
    <property type="entry name" value="RNA POLYMERASE SIGMA FACTOR HI_1459-RELATED"/>
    <property type="match status" value="1"/>
</dbReference>
<reference evidence="8 9" key="1">
    <citation type="submission" date="2020-08" db="EMBL/GenBank/DDBJ databases">
        <title>A Genomic Blueprint of the Chicken Gut Microbiome.</title>
        <authorList>
            <person name="Gilroy R."/>
            <person name="Ravi A."/>
            <person name="Getino M."/>
            <person name="Pursley I."/>
            <person name="Horton D.L."/>
            <person name="Alikhan N.-F."/>
            <person name="Baker D."/>
            <person name="Gharbi K."/>
            <person name="Hall N."/>
            <person name="Watson M."/>
            <person name="Adriaenssens E.M."/>
            <person name="Foster-Nyarko E."/>
            <person name="Jarju S."/>
            <person name="Secka A."/>
            <person name="Antonio M."/>
            <person name="Oren A."/>
            <person name="Chaudhuri R."/>
            <person name="La Ragione R.M."/>
            <person name="Hildebrand F."/>
            <person name="Pallen M.J."/>
        </authorList>
    </citation>
    <scope>NUCLEOTIDE SEQUENCE [LARGE SCALE GENOMIC DNA]</scope>
    <source>
        <strain evidence="8 9">Sa1CUA4</strain>
    </source>
</reference>
<dbReference type="Pfam" id="PF08281">
    <property type="entry name" value="Sigma70_r4_2"/>
    <property type="match status" value="1"/>
</dbReference>
<keyword evidence="4" id="KW-0238">DNA-binding</keyword>
<dbReference type="Gene3D" id="1.10.10.10">
    <property type="entry name" value="Winged helix-like DNA-binding domain superfamily/Winged helix DNA-binding domain"/>
    <property type="match status" value="1"/>
</dbReference>
<evidence type="ECO:0000256" key="3">
    <source>
        <dbReference type="ARBA" id="ARBA00023082"/>
    </source>
</evidence>
<keyword evidence="5" id="KW-0804">Transcription</keyword>
<dbReference type="InterPro" id="IPR013249">
    <property type="entry name" value="RNA_pol_sigma70_r4_t2"/>
</dbReference>
<organism evidence="8 9">
    <name type="scientific">Microbacterium gallinarum</name>
    <dbReference type="NCBI Taxonomy" id="2762209"/>
    <lineage>
        <taxon>Bacteria</taxon>
        <taxon>Bacillati</taxon>
        <taxon>Actinomycetota</taxon>
        <taxon>Actinomycetes</taxon>
        <taxon>Micrococcales</taxon>
        <taxon>Microbacteriaceae</taxon>
        <taxon>Microbacterium</taxon>
    </lineage>
</organism>
<evidence type="ECO:0000256" key="5">
    <source>
        <dbReference type="ARBA" id="ARBA00023163"/>
    </source>
</evidence>
<keyword evidence="9" id="KW-1185">Reference proteome</keyword>
<dbReference type="SUPFAM" id="SSF88946">
    <property type="entry name" value="Sigma2 domain of RNA polymerase sigma factors"/>
    <property type="match status" value="1"/>
</dbReference>
<comment type="caution">
    <text evidence="8">The sequence shown here is derived from an EMBL/GenBank/DDBJ whole genome shotgun (WGS) entry which is preliminary data.</text>
</comment>
<dbReference type="EMBL" id="JACSPM010000002">
    <property type="protein sequence ID" value="MBD8023451.1"/>
    <property type="molecule type" value="Genomic_DNA"/>
</dbReference>
<evidence type="ECO:0000313" key="9">
    <source>
        <dbReference type="Proteomes" id="UP000602532"/>
    </source>
</evidence>
<dbReference type="RefSeq" id="WP_191765795.1">
    <property type="nucleotide sequence ID" value="NZ_JACSPM010000002.1"/>
</dbReference>
<evidence type="ECO:0000256" key="2">
    <source>
        <dbReference type="ARBA" id="ARBA00023015"/>
    </source>
</evidence>
<accession>A0ABR8X3P2</accession>
<dbReference type="Pfam" id="PF04542">
    <property type="entry name" value="Sigma70_r2"/>
    <property type="match status" value="1"/>
</dbReference>
<dbReference type="CDD" id="cd06171">
    <property type="entry name" value="Sigma70_r4"/>
    <property type="match status" value="1"/>
</dbReference>
<comment type="similarity">
    <text evidence="1">Belongs to the sigma-70 factor family. ECF subfamily.</text>
</comment>
<evidence type="ECO:0000259" key="6">
    <source>
        <dbReference type="Pfam" id="PF04542"/>
    </source>
</evidence>
<dbReference type="SUPFAM" id="SSF88659">
    <property type="entry name" value="Sigma3 and sigma4 domains of RNA polymerase sigma factors"/>
    <property type="match status" value="1"/>
</dbReference>
<dbReference type="PANTHER" id="PTHR43133">
    <property type="entry name" value="RNA POLYMERASE ECF-TYPE SIGMA FACTO"/>
    <property type="match status" value="1"/>
</dbReference>
<dbReference type="InterPro" id="IPR014284">
    <property type="entry name" value="RNA_pol_sigma-70_dom"/>
</dbReference>
<protein>
    <submittedName>
        <fullName evidence="8">Sigma-70 family RNA polymerase sigma factor</fullName>
    </submittedName>
</protein>
<evidence type="ECO:0000313" key="8">
    <source>
        <dbReference type="EMBL" id="MBD8023451.1"/>
    </source>
</evidence>
<dbReference type="InterPro" id="IPR036388">
    <property type="entry name" value="WH-like_DNA-bd_sf"/>
</dbReference>
<evidence type="ECO:0000256" key="4">
    <source>
        <dbReference type="ARBA" id="ARBA00023125"/>
    </source>
</evidence>
<proteinExistence type="inferred from homology"/>
<keyword evidence="2" id="KW-0805">Transcription regulation</keyword>
<name>A0ABR8X3P2_9MICO</name>
<sequence length="176" mass="20099">MNRKTPFEEHLFRDAVFRELFASHFSRVVRYVEGQTSNRAVAEDIAAEVFRVAWQKLDPEEPFGLPWLIRTAMHKTRDFQRREYRGARVMATLSLLAAVSGTGVSDLDRLALYDAMAKLSEKDLQIVRLTYWDGLTAGEVALVLRMKEGAIWTRLHRARAQLRAALSEPVKAGSHE</sequence>
<evidence type="ECO:0000259" key="7">
    <source>
        <dbReference type="Pfam" id="PF08281"/>
    </source>
</evidence>